<dbReference type="Proteomes" id="UP000295781">
    <property type="component" value="Chromosome"/>
</dbReference>
<accession>A0A4V0NCS4</accession>
<dbReference type="EMBL" id="CP012670">
    <property type="protein sequence ID" value="AUX20182.1"/>
    <property type="molecule type" value="Genomic_DNA"/>
</dbReference>
<gene>
    <name evidence="2" type="ORF">SOCEGT47_006460</name>
</gene>
<sequence length="177" mass="19205">MQNCATRSDRLLELILFSLRDRGALCALVLASYRVELTCLLDRISSGSIGDDDDAMGGDEEEERVRVTGGRRDRSVRAAVRGGAARARRAEPGISEEDAFLLYDLAGRIAEAAAAARLPVIRRDALTLREKAAEVHAGGERAEREMLAAGLRVIDRILDAARAQPAPRREPAGKDLN</sequence>
<dbReference type="RefSeq" id="WP_129345178.1">
    <property type="nucleotide sequence ID" value="NZ_CP012670.1"/>
</dbReference>
<protein>
    <submittedName>
        <fullName evidence="2">Uncharacterized protein</fullName>
    </submittedName>
</protein>
<dbReference type="OrthoDB" id="5513057at2"/>
<proteinExistence type="predicted"/>
<evidence type="ECO:0000256" key="1">
    <source>
        <dbReference type="SAM" id="MobiDB-lite"/>
    </source>
</evidence>
<reference evidence="2 3" key="1">
    <citation type="submission" date="2015-09" db="EMBL/GenBank/DDBJ databases">
        <title>Sorangium comparison.</title>
        <authorList>
            <person name="Zaburannyi N."/>
            <person name="Bunk B."/>
            <person name="Overmann J."/>
            <person name="Mueller R."/>
        </authorList>
    </citation>
    <scope>NUCLEOTIDE SEQUENCE [LARGE SCALE GENOMIC DNA]</scope>
    <source>
        <strain evidence="2 3">So ceGT47</strain>
    </source>
</reference>
<organism evidence="2 3">
    <name type="scientific">Sorangium cellulosum</name>
    <name type="common">Polyangium cellulosum</name>
    <dbReference type="NCBI Taxonomy" id="56"/>
    <lineage>
        <taxon>Bacteria</taxon>
        <taxon>Pseudomonadati</taxon>
        <taxon>Myxococcota</taxon>
        <taxon>Polyangia</taxon>
        <taxon>Polyangiales</taxon>
        <taxon>Polyangiaceae</taxon>
        <taxon>Sorangium</taxon>
    </lineage>
</organism>
<feature type="region of interest" description="Disordered" evidence="1">
    <location>
        <begin position="51"/>
        <end position="70"/>
    </location>
</feature>
<dbReference type="AlphaFoldDB" id="A0A4V0NCS4"/>
<evidence type="ECO:0000313" key="3">
    <source>
        <dbReference type="Proteomes" id="UP000295781"/>
    </source>
</evidence>
<evidence type="ECO:0000313" key="2">
    <source>
        <dbReference type="EMBL" id="AUX20182.1"/>
    </source>
</evidence>
<name>A0A4V0NCS4_SORCE</name>
<feature type="compositionally biased region" description="Acidic residues" evidence="1">
    <location>
        <begin position="51"/>
        <end position="62"/>
    </location>
</feature>